<dbReference type="RefSeq" id="WP_097001216.1">
    <property type="nucleotide sequence ID" value="NZ_OBEI01000015.1"/>
</dbReference>
<comment type="similarity">
    <text evidence="5">Belongs to the STT3 family.</text>
</comment>
<evidence type="ECO:0000256" key="12">
    <source>
        <dbReference type="ARBA" id="ARBA00023136"/>
    </source>
</evidence>
<feature type="transmembrane region" description="Helical" evidence="14">
    <location>
        <begin position="360"/>
        <end position="378"/>
    </location>
</feature>
<evidence type="ECO:0000256" key="11">
    <source>
        <dbReference type="ARBA" id="ARBA00022989"/>
    </source>
</evidence>
<dbReference type="PANTHER" id="PTHR13872">
    <property type="entry name" value="DOLICHYL-DIPHOSPHOOLIGOSACCHARIDE--PROTEIN GLYCOSYLTRANSFERASE SUBUNIT"/>
    <property type="match status" value="1"/>
</dbReference>
<protein>
    <submittedName>
        <fullName evidence="17">Oligosaccharyl transferase STT3 subunit</fullName>
    </submittedName>
</protein>
<comment type="subcellular location">
    <subcellularLocation>
        <location evidence="3">Endomembrane system</location>
        <topology evidence="3">Multi-pass membrane protein</topology>
    </subcellularLocation>
</comment>
<feature type="transmembrane region" description="Helical" evidence="14">
    <location>
        <begin position="308"/>
        <end position="325"/>
    </location>
</feature>
<keyword evidence="8 14" id="KW-0812">Transmembrane</keyword>
<evidence type="ECO:0000256" key="1">
    <source>
        <dbReference type="ARBA" id="ARBA00001936"/>
    </source>
</evidence>
<feature type="transmembrane region" description="Helical" evidence="14">
    <location>
        <begin position="331"/>
        <end position="348"/>
    </location>
</feature>
<comment type="pathway">
    <text evidence="4">Protein modification; protein glycosylation.</text>
</comment>
<comment type="cofactor">
    <cofactor evidence="1">
        <name>Mn(2+)</name>
        <dbReference type="ChEBI" id="CHEBI:29035"/>
    </cofactor>
</comment>
<dbReference type="EMBL" id="OBEI01000015">
    <property type="protein sequence ID" value="SNZ11552.1"/>
    <property type="molecule type" value="Genomic_DNA"/>
</dbReference>
<sequence>MKKNYILIGEIFLFLVIGGINLFFKLRSLKYFSSEDNVLSCYDCLFYARLAKDYFENKLTAIDYLTNVPDFAVLSPIPMFIVYLPTWIFALTGISLSDIFLFLPPILSVLFIVPMYYWLKSFAPIHVFIGAAFLGIFNSIYYIRTSLGRYDTDFLILFFVFLILFFITKAVFDKRKSYFYILLSGLIFNLFMFWYFKPVLVIFFALSLLLGLLIHKEPLKEIFKKVSVFSIAAGILYFIPLLSQVKHYFLSYILKESPNFLPVGTQQFIIELQPVNLHKFVNLTTDNIGTVLFAVIGLIFLFIKYYRYMIVTLPIIFLGLTVFTAGERFLIYLSPFLGMGVGYVIYILQNIMVKKISSELIKKFVISAMIVITAFISMNSNILIQVSPPIVQDDLVQAYKELDKKIDKDAYIWAWWDYGNEIEYFLKRGTYIDNHSFNQIKTYFFAHSMLIHNEEKSRNIIAFITNNHFKDYGLNIETREDLFSLKNKAYTYKEKLRNPVYVYWNPRDIYKDVILQLGIYGTKEYIGDINLAKAFFECIEEEKVYNCGRFDFDKTFLIVYWKNEKYKEELPYREVNYVEIKENEKNIYVNLVKNENAQKRLMLEFIRYKDKLYFLIADIKFKDSIFHRLMIFDKSLKYFEPVYIKFPDLVVYEVM</sequence>
<feature type="transmembrane region" description="Helical" evidence="14">
    <location>
        <begin position="5"/>
        <end position="24"/>
    </location>
</feature>
<feature type="transmembrane region" description="Helical" evidence="14">
    <location>
        <begin position="192"/>
        <end position="214"/>
    </location>
</feature>
<dbReference type="Gene3D" id="3.40.1380.40">
    <property type="match status" value="1"/>
</dbReference>
<evidence type="ECO:0000256" key="13">
    <source>
        <dbReference type="ARBA" id="ARBA00023211"/>
    </source>
</evidence>
<dbReference type="GO" id="GO:0016020">
    <property type="term" value="C:membrane"/>
    <property type="evidence" value="ECO:0007669"/>
    <property type="project" value="InterPro"/>
</dbReference>
<feature type="transmembrane region" description="Helical" evidence="14">
    <location>
        <begin position="125"/>
        <end position="143"/>
    </location>
</feature>
<evidence type="ECO:0000256" key="8">
    <source>
        <dbReference type="ARBA" id="ARBA00022692"/>
    </source>
</evidence>
<feature type="transmembrane region" description="Helical" evidence="14">
    <location>
        <begin position="155"/>
        <end position="172"/>
    </location>
</feature>
<dbReference type="InterPro" id="IPR048999">
    <property type="entry name" value="STT3-PglB_core"/>
</dbReference>
<dbReference type="Pfam" id="PF02516">
    <property type="entry name" value="STT3"/>
    <property type="match status" value="1"/>
</dbReference>
<evidence type="ECO:0000256" key="14">
    <source>
        <dbReference type="SAM" id="Phobius"/>
    </source>
</evidence>
<keyword evidence="13" id="KW-0464">Manganese</keyword>
<name>A0A285NPW6_9AQUI</name>
<feature type="domain" description="STT3/PglB/AglB core" evidence="16">
    <location>
        <begin position="409"/>
        <end position="497"/>
    </location>
</feature>
<evidence type="ECO:0000256" key="2">
    <source>
        <dbReference type="ARBA" id="ARBA00001946"/>
    </source>
</evidence>
<evidence type="ECO:0000256" key="9">
    <source>
        <dbReference type="ARBA" id="ARBA00022723"/>
    </source>
</evidence>
<dbReference type="PANTHER" id="PTHR13872:SF1">
    <property type="entry name" value="DOLICHYL-DIPHOSPHOOLIGOSACCHARIDE--PROTEIN GLYCOSYLTRANSFERASE SUBUNIT STT3B"/>
    <property type="match status" value="1"/>
</dbReference>
<dbReference type="InterPro" id="IPR003674">
    <property type="entry name" value="Oligo_trans_STT3"/>
</dbReference>
<dbReference type="OrthoDB" id="9796223at2"/>
<dbReference type="GO" id="GO:0012505">
    <property type="term" value="C:endomembrane system"/>
    <property type="evidence" value="ECO:0007669"/>
    <property type="project" value="UniProtKB-SubCell"/>
</dbReference>
<evidence type="ECO:0000256" key="7">
    <source>
        <dbReference type="ARBA" id="ARBA00022679"/>
    </source>
</evidence>
<keyword evidence="12 14" id="KW-0472">Membrane</keyword>
<proteinExistence type="inferred from homology"/>
<reference evidence="18" key="1">
    <citation type="submission" date="2017-09" db="EMBL/GenBank/DDBJ databases">
        <authorList>
            <person name="Varghese N."/>
            <person name="Submissions S."/>
        </authorList>
    </citation>
    <scope>NUCLEOTIDE SEQUENCE [LARGE SCALE GENOMIC DNA]</scope>
    <source>
        <strain evidence="18">DSM 15103</strain>
    </source>
</reference>
<dbReference type="Pfam" id="PF21436">
    <property type="entry name" value="STT3-PglB_core"/>
    <property type="match status" value="1"/>
</dbReference>
<keyword evidence="10" id="KW-0460">Magnesium</keyword>
<keyword evidence="6" id="KW-0328">Glycosyltransferase</keyword>
<evidence type="ECO:0000259" key="16">
    <source>
        <dbReference type="Pfam" id="PF21436"/>
    </source>
</evidence>
<comment type="cofactor">
    <cofactor evidence="2">
        <name>Mg(2+)</name>
        <dbReference type="ChEBI" id="CHEBI:18420"/>
    </cofactor>
</comment>
<keyword evidence="18" id="KW-1185">Reference proteome</keyword>
<evidence type="ECO:0000256" key="6">
    <source>
        <dbReference type="ARBA" id="ARBA00022676"/>
    </source>
</evidence>
<dbReference type="AlphaFoldDB" id="A0A285NPW6"/>
<evidence type="ECO:0000256" key="3">
    <source>
        <dbReference type="ARBA" id="ARBA00004127"/>
    </source>
</evidence>
<dbReference type="InterPro" id="IPR048307">
    <property type="entry name" value="STT3_N"/>
</dbReference>
<keyword evidence="9" id="KW-0479">Metal-binding</keyword>
<feature type="transmembrane region" description="Helical" evidence="14">
    <location>
        <begin position="71"/>
        <end position="92"/>
    </location>
</feature>
<evidence type="ECO:0000256" key="5">
    <source>
        <dbReference type="ARBA" id="ARBA00010810"/>
    </source>
</evidence>
<gene>
    <name evidence="17" type="ORF">SAMN06265182_2077</name>
</gene>
<feature type="transmembrane region" description="Helical" evidence="14">
    <location>
        <begin position="287"/>
        <end position="303"/>
    </location>
</feature>
<keyword evidence="7 17" id="KW-0808">Transferase</keyword>
<dbReference type="GO" id="GO:0046872">
    <property type="term" value="F:metal ion binding"/>
    <property type="evidence" value="ECO:0007669"/>
    <property type="project" value="UniProtKB-KW"/>
</dbReference>
<keyword evidence="11 14" id="KW-1133">Transmembrane helix</keyword>
<feature type="domain" description="Oligosaccharyl transferase STT3 N-terminal" evidence="15">
    <location>
        <begin position="75"/>
        <end position="374"/>
    </location>
</feature>
<feature type="transmembrane region" description="Helical" evidence="14">
    <location>
        <begin position="226"/>
        <end position="245"/>
    </location>
</feature>
<organism evidence="17 18">
    <name type="scientific">Persephonella hydrogeniphila</name>
    <dbReference type="NCBI Taxonomy" id="198703"/>
    <lineage>
        <taxon>Bacteria</taxon>
        <taxon>Pseudomonadati</taxon>
        <taxon>Aquificota</taxon>
        <taxon>Aquificia</taxon>
        <taxon>Aquificales</taxon>
        <taxon>Hydrogenothermaceae</taxon>
        <taxon>Persephonella</taxon>
    </lineage>
</organism>
<dbReference type="UniPathway" id="UPA00378"/>
<evidence type="ECO:0000256" key="10">
    <source>
        <dbReference type="ARBA" id="ARBA00022842"/>
    </source>
</evidence>
<dbReference type="GO" id="GO:0004576">
    <property type="term" value="F:oligosaccharyl transferase activity"/>
    <property type="evidence" value="ECO:0007669"/>
    <property type="project" value="InterPro"/>
</dbReference>
<evidence type="ECO:0000259" key="15">
    <source>
        <dbReference type="Pfam" id="PF02516"/>
    </source>
</evidence>
<accession>A0A285NPW6</accession>
<dbReference type="Proteomes" id="UP000219036">
    <property type="component" value="Unassembled WGS sequence"/>
</dbReference>
<feature type="transmembrane region" description="Helical" evidence="14">
    <location>
        <begin position="99"/>
        <end position="119"/>
    </location>
</feature>
<evidence type="ECO:0000313" key="18">
    <source>
        <dbReference type="Proteomes" id="UP000219036"/>
    </source>
</evidence>
<evidence type="ECO:0000313" key="17">
    <source>
        <dbReference type="EMBL" id="SNZ11552.1"/>
    </source>
</evidence>
<evidence type="ECO:0000256" key="4">
    <source>
        <dbReference type="ARBA" id="ARBA00004922"/>
    </source>
</evidence>